<proteinExistence type="inferred from homology"/>
<keyword evidence="4" id="KW-0614">Plasmid</keyword>
<evidence type="ECO:0000256" key="2">
    <source>
        <dbReference type="SAM" id="MobiDB-lite"/>
    </source>
</evidence>
<protein>
    <submittedName>
        <fullName evidence="4">SAM-dependent DNA methyltransferase</fullName>
    </submittedName>
</protein>
<name>A0A975HGR1_9SPHN</name>
<reference evidence="4" key="2">
    <citation type="submission" date="2021-04" db="EMBL/GenBank/DDBJ databases">
        <title>Isolation and genomic analysis of the ibuprofen-degrading bacterium Sphingomonas strain MPO218.</title>
        <authorList>
            <person name="Aulestia M."/>
            <person name="Flores A."/>
            <person name="Mangas E.L."/>
            <person name="Perez-Pulido A.J."/>
            <person name="Santero E."/>
            <person name="Camacho E.M."/>
        </authorList>
    </citation>
    <scope>NUCLEOTIDE SEQUENCE</scope>
    <source>
        <strain evidence="4">MPO218</strain>
        <plasmid evidence="4">pIBU218</plasmid>
    </source>
</reference>
<dbReference type="SUPFAM" id="SSF53335">
    <property type="entry name" value="S-adenosyl-L-methionine-dependent methyltransferases"/>
    <property type="match status" value="1"/>
</dbReference>
<evidence type="ECO:0000313" key="4">
    <source>
        <dbReference type="EMBL" id="QTH24718.1"/>
    </source>
</evidence>
<evidence type="ECO:0000259" key="3">
    <source>
        <dbReference type="Pfam" id="PF02384"/>
    </source>
</evidence>
<gene>
    <name evidence="4" type="ORF">HRJ34_27935</name>
</gene>
<dbReference type="PANTHER" id="PTHR42998">
    <property type="entry name" value="TYPE I RESTRICTION ENZYME HINDVIIP M PROTEIN-RELATED"/>
    <property type="match status" value="1"/>
</dbReference>
<dbReference type="PANTHER" id="PTHR42998:SF1">
    <property type="entry name" value="TYPE I RESTRICTION ENZYME HINDI METHYLASE SUBUNIT"/>
    <property type="match status" value="1"/>
</dbReference>
<geneLocation type="plasmid" evidence="4 5">
    <name>pIBU218</name>
</geneLocation>
<dbReference type="RefSeq" id="WP_208634443.1">
    <property type="nucleotide sequence ID" value="NZ_CP059320.1"/>
</dbReference>
<reference evidence="4" key="1">
    <citation type="submission" date="2020-07" db="EMBL/GenBank/DDBJ databases">
        <authorList>
            <person name="Camacho E."/>
        </authorList>
    </citation>
    <scope>NUCLEOTIDE SEQUENCE</scope>
    <source>
        <strain evidence="4">MPO218</strain>
        <plasmid evidence="4">pIBU218</plasmid>
    </source>
</reference>
<dbReference type="PRINTS" id="PR00507">
    <property type="entry name" value="N12N6MTFRASE"/>
</dbReference>
<keyword evidence="4" id="KW-0489">Methyltransferase</keyword>
<dbReference type="InterPro" id="IPR052916">
    <property type="entry name" value="Type-I_RE_MTase_Subunit"/>
</dbReference>
<dbReference type="AlphaFoldDB" id="A0A975HGR1"/>
<dbReference type="Proteomes" id="UP000664914">
    <property type="component" value="Plasmid pIBU218"/>
</dbReference>
<comment type="similarity">
    <text evidence="1">Belongs to the N(4)/N(6)-methyltransferase family.</text>
</comment>
<dbReference type="EMBL" id="CP059320">
    <property type="protein sequence ID" value="QTH24718.1"/>
    <property type="molecule type" value="Genomic_DNA"/>
</dbReference>
<sequence>MGSADRHIKAICKLFDTCQYRHDRYTLFSDFVEAAAISLSNSLDLAQNQAREARYMEIVGRYDRDVIDTFPRIFAEVTLAMEARTCDVLGRVFGELGLANAARGQFFTPYSVCRMMAAMTADSCPEDIIAKKGFLTLCEPACGAGAMVIATCETLREAGVNYQRHLHVTAIDIDPRAVHMAYIQFALLHVPAIVIIGDSLAGTTRELWYTPAHILGGWNAKLAARARWQAADAPADAEAPTPAEDQPPFQPPPDSFAIPHVPIQLSLFPSPSASSQP</sequence>
<feature type="region of interest" description="Disordered" evidence="2">
    <location>
        <begin position="231"/>
        <end position="256"/>
    </location>
</feature>
<organism evidence="4 5">
    <name type="scientific">Rhizorhabdus wittichii</name>
    <dbReference type="NCBI Taxonomy" id="160791"/>
    <lineage>
        <taxon>Bacteria</taxon>
        <taxon>Pseudomonadati</taxon>
        <taxon>Pseudomonadota</taxon>
        <taxon>Alphaproteobacteria</taxon>
        <taxon>Sphingomonadales</taxon>
        <taxon>Sphingomonadaceae</taxon>
        <taxon>Rhizorhabdus</taxon>
    </lineage>
</organism>
<dbReference type="InterPro" id="IPR029063">
    <property type="entry name" value="SAM-dependent_MTases_sf"/>
</dbReference>
<feature type="compositionally biased region" description="Low complexity" evidence="2">
    <location>
        <begin position="231"/>
        <end position="247"/>
    </location>
</feature>
<accession>A0A975HGR1</accession>
<dbReference type="GO" id="GO:0032259">
    <property type="term" value="P:methylation"/>
    <property type="evidence" value="ECO:0007669"/>
    <property type="project" value="UniProtKB-KW"/>
</dbReference>
<dbReference type="Pfam" id="PF02384">
    <property type="entry name" value="N6_Mtase"/>
    <property type="match status" value="1"/>
</dbReference>
<dbReference type="GO" id="GO:0008170">
    <property type="term" value="F:N-methyltransferase activity"/>
    <property type="evidence" value="ECO:0007669"/>
    <property type="project" value="InterPro"/>
</dbReference>
<feature type="domain" description="DNA methylase adenine-specific" evidence="3">
    <location>
        <begin position="102"/>
        <end position="190"/>
    </location>
</feature>
<dbReference type="InterPro" id="IPR003356">
    <property type="entry name" value="DNA_methylase_A-5"/>
</dbReference>
<dbReference type="Gene3D" id="3.40.50.150">
    <property type="entry name" value="Vaccinia Virus protein VP39"/>
    <property type="match status" value="1"/>
</dbReference>
<evidence type="ECO:0000313" key="5">
    <source>
        <dbReference type="Proteomes" id="UP000664914"/>
    </source>
</evidence>
<evidence type="ECO:0000256" key="1">
    <source>
        <dbReference type="ARBA" id="ARBA00006594"/>
    </source>
</evidence>
<keyword evidence="4" id="KW-0808">Transferase</keyword>
<dbReference type="GO" id="GO:0003677">
    <property type="term" value="F:DNA binding"/>
    <property type="evidence" value="ECO:0007669"/>
    <property type="project" value="InterPro"/>
</dbReference>